<sequence>MFKTVPRDDWRGLKSTLTTRSNMQSLSTARRMRSRIDSSDISACLSMSVLSYPNTAQLYGEVSDRMSCTVSVTSGVNSISFVRNRLEELRGRRLGVCKNTDPSLLL</sequence>
<name>A0ACC0WVN2_9STRA</name>
<accession>A0ACC0WVN2</accession>
<dbReference type="EMBL" id="CM047580">
    <property type="protein sequence ID" value="KAI9922452.1"/>
    <property type="molecule type" value="Genomic_DNA"/>
</dbReference>
<organism evidence="1 2">
    <name type="scientific">Peronosclerospora sorghi</name>
    <dbReference type="NCBI Taxonomy" id="230839"/>
    <lineage>
        <taxon>Eukaryota</taxon>
        <taxon>Sar</taxon>
        <taxon>Stramenopiles</taxon>
        <taxon>Oomycota</taxon>
        <taxon>Peronosporomycetes</taxon>
        <taxon>Peronosporales</taxon>
        <taxon>Peronosporaceae</taxon>
        <taxon>Peronosclerospora</taxon>
    </lineage>
</organism>
<keyword evidence="2" id="KW-1185">Reference proteome</keyword>
<reference evidence="1 2" key="1">
    <citation type="journal article" date="2022" name="bioRxiv">
        <title>The genome of the oomycete Peronosclerospora sorghi, a cosmopolitan pathogen of maize and sorghum, is inflated with dispersed pseudogenes.</title>
        <authorList>
            <person name="Fletcher K."/>
            <person name="Martin F."/>
            <person name="Isakeit T."/>
            <person name="Cavanaugh K."/>
            <person name="Magill C."/>
            <person name="Michelmore R."/>
        </authorList>
    </citation>
    <scope>NUCLEOTIDE SEQUENCE [LARGE SCALE GENOMIC DNA]</scope>
    <source>
        <strain evidence="1">P6</strain>
    </source>
</reference>
<gene>
    <name evidence="1" type="ORF">PsorP6_002665</name>
</gene>
<dbReference type="Proteomes" id="UP001163321">
    <property type="component" value="Chromosome 1"/>
</dbReference>
<protein>
    <submittedName>
        <fullName evidence="1">Uncharacterized protein</fullName>
    </submittedName>
</protein>
<evidence type="ECO:0000313" key="1">
    <source>
        <dbReference type="EMBL" id="KAI9922452.1"/>
    </source>
</evidence>
<evidence type="ECO:0000313" key="2">
    <source>
        <dbReference type="Proteomes" id="UP001163321"/>
    </source>
</evidence>
<comment type="caution">
    <text evidence="1">The sequence shown here is derived from an EMBL/GenBank/DDBJ whole genome shotgun (WGS) entry which is preliminary data.</text>
</comment>
<proteinExistence type="predicted"/>